<dbReference type="OrthoDB" id="446723at2759"/>
<dbReference type="AlphaFoldDB" id="A0A8X7Y2E0"/>
<keyword evidence="2" id="KW-1185">Reference proteome</keyword>
<dbReference type="EMBL" id="JAAWWB010000033">
    <property type="protein sequence ID" value="KAG6743141.1"/>
    <property type="molecule type" value="Genomic_DNA"/>
</dbReference>
<gene>
    <name evidence="1" type="ORF">POTOM_054087</name>
</gene>
<evidence type="ECO:0008006" key="3">
    <source>
        <dbReference type="Google" id="ProtNLM"/>
    </source>
</evidence>
<dbReference type="PANTHER" id="PTHR12277:SF130">
    <property type="entry name" value="ALPHA_BETA-HYDROLASES SUPERFAMILY PROTEIN"/>
    <property type="match status" value="1"/>
</dbReference>
<name>A0A8X7Y2E0_POPTO</name>
<evidence type="ECO:0000313" key="1">
    <source>
        <dbReference type="EMBL" id="KAG6743141.1"/>
    </source>
</evidence>
<evidence type="ECO:0000313" key="2">
    <source>
        <dbReference type="Proteomes" id="UP000886885"/>
    </source>
</evidence>
<comment type="caution">
    <text evidence="1">The sequence shown here is derived from an EMBL/GenBank/DDBJ whole genome shotgun (WGS) entry which is preliminary data.</text>
</comment>
<reference evidence="1" key="1">
    <citation type="journal article" date="2020" name="bioRxiv">
        <title>Hybrid origin of Populus tomentosa Carr. identified through genome sequencing and phylogenomic analysis.</title>
        <authorList>
            <person name="An X."/>
            <person name="Gao K."/>
            <person name="Chen Z."/>
            <person name="Li J."/>
            <person name="Yang X."/>
            <person name="Yang X."/>
            <person name="Zhou J."/>
            <person name="Guo T."/>
            <person name="Zhao T."/>
            <person name="Huang S."/>
            <person name="Miao D."/>
            <person name="Khan W.U."/>
            <person name="Rao P."/>
            <person name="Ye M."/>
            <person name="Lei B."/>
            <person name="Liao W."/>
            <person name="Wang J."/>
            <person name="Ji L."/>
            <person name="Li Y."/>
            <person name="Guo B."/>
            <person name="Mustafa N.S."/>
            <person name="Li S."/>
            <person name="Yun Q."/>
            <person name="Keller S.R."/>
            <person name="Mao J."/>
            <person name="Zhang R."/>
            <person name="Strauss S.H."/>
        </authorList>
    </citation>
    <scope>NUCLEOTIDE SEQUENCE</scope>
    <source>
        <strain evidence="1">GM15</strain>
        <tissue evidence="1">Leaf</tissue>
    </source>
</reference>
<sequence>MGGVTSTIAAKFAFFPPNPASYTVVTDDSSSAVSGGSTTRLYIPEVPRKDDVDVLKLRTRRGNEIVAVHIKHPRASATLLYSHGNAADLGQMFELFVELSNRLRINLMGELCGCDKEVTYDCGEGNVYSTGIESEFGNSNGGKRGLDMITLAMGNQAERFIPAFLFLVANDQKKVLGSARALTISHVLVDVFFSCMLRYPCFRT</sequence>
<protein>
    <recommendedName>
        <fullName evidence="3">Alpha/beta-Hydrolases superfamily protein</fullName>
    </recommendedName>
</protein>
<accession>A0A8X7Y2E0</accession>
<proteinExistence type="predicted"/>
<dbReference type="Proteomes" id="UP000886885">
    <property type="component" value="Chromosome 17A"/>
</dbReference>
<dbReference type="PANTHER" id="PTHR12277">
    <property type="entry name" value="ALPHA/BETA HYDROLASE DOMAIN-CONTAINING PROTEIN"/>
    <property type="match status" value="1"/>
</dbReference>
<organism evidence="1 2">
    <name type="scientific">Populus tomentosa</name>
    <name type="common">Chinese white poplar</name>
    <dbReference type="NCBI Taxonomy" id="118781"/>
    <lineage>
        <taxon>Eukaryota</taxon>
        <taxon>Viridiplantae</taxon>
        <taxon>Streptophyta</taxon>
        <taxon>Embryophyta</taxon>
        <taxon>Tracheophyta</taxon>
        <taxon>Spermatophyta</taxon>
        <taxon>Magnoliopsida</taxon>
        <taxon>eudicotyledons</taxon>
        <taxon>Gunneridae</taxon>
        <taxon>Pentapetalae</taxon>
        <taxon>rosids</taxon>
        <taxon>fabids</taxon>
        <taxon>Malpighiales</taxon>
        <taxon>Salicaceae</taxon>
        <taxon>Saliceae</taxon>
        <taxon>Populus</taxon>
    </lineage>
</organism>